<dbReference type="NCBIfam" id="TIGR04108">
    <property type="entry name" value="HutX"/>
    <property type="match status" value="1"/>
</dbReference>
<evidence type="ECO:0000313" key="1">
    <source>
        <dbReference type="EMBL" id="HIW79162.1"/>
    </source>
</evidence>
<evidence type="ECO:0000313" key="2">
    <source>
        <dbReference type="Proteomes" id="UP000824264"/>
    </source>
</evidence>
<dbReference type="InterPro" id="IPR010413">
    <property type="entry name" value="HutX-like"/>
</dbReference>
<dbReference type="AlphaFoldDB" id="A0A9D1R2Z7"/>
<proteinExistence type="predicted"/>
<gene>
    <name evidence="1" type="primary">hutX</name>
    <name evidence="1" type="ORF">H9874_08470</name>
</gene>
<name>A0A9D1R2Z7_9BACT</name>
<dbReference type="Gene3D" id="3.40.1570.10">
    <property type="entry name" value="HemS/ChuS/ChuX like domains"/>
    <property type="match status" value="1"/>
</dbReference>
<sequence>MEASCCGMAETLRERVGAALLEKSPVMLAGLAERFGVSELDIARALPEEMRAFAGPEAFDAVWQSLTGWESATFIALCGGSVLEIKGKIPAGAHGHGYFNLKGGDGGLGGHLRIEGLGRIAFLSLPFMGRESHSVQFFDVAGAVLFSVYVGRENHKLIPAARDAFFALREAVGKERT</sequence>
<accession>A0A9D1R2Z7</accession>
<dbReference type="InterPro" id="IPR053733">
    <property type="entry name" value="Heme_Transport_Util_sf"/>
</dbReference>
<dbReference type="Pfam" id="PF06228">
    <property type="entry name" value="ChuX_HutX"/>
    <property type="match status" value="1"/>
</dbReference>
<dbReference type="PIRSF" id="PIRSF030840">
    <property type="entry name" value="DUF1008"/>
    <property type="match status" value="1"/>
</dbReference>
<comment type="caution">
    <text evidence="1">The sequence shown here is derived from an EMBL/GenBank/DDBJ whole genome shotgun (WGS) entry which is preliminary data.</text>
</comment>
<reference evidence="1" key="1">
    <citation type="journal article" date="2021" name="PeerJ">
        <title>Extensive microbial diversity within the chicken gut microbiome revealed by metagenomics and culture.</title>
        <authorList>
            <person name="Gilroy R."/>
            <person name="Ravi A."/>
            <person name="Getino M."/>
            <person name="Pursley I."/>
            <person name="Horton D.L."/>
            <person name="Alikhan N.F."/>
            <person name="Baker D."/>
            <person name="Gharbi K."/>
            <person name="Hall N."/>
            <person name="Watson M."/>
            <person name="Adriaenssens E.M."/>
            <person name="Foster-Nyarko E."/>
            <person name="Jarju S."/>
            <person name="Secka A."/>
            <person name="Antonio M."/>
            <person name="Oren A."/>
            <person name="Chaudhuri R.R."/>
            <person name="La Ragione R."/>
            <person name="Hildebrand F."/>
            <person name="Pallen M.J."/>
        </authorList>
    </citation>
    <scope>NUCLEOTIDE SEQUENCE</scope>
    <source>
        <strain evidence="1">ChiSxjej5B17-1746</strain>
    </source>
</reference>
<protein>
    <submittedName>
        <fullName evidence="1">Heme utilization cystosolic carrier protein HutX</fullName>
    </submittedName>
</protein>
<dbReference type="SUPFAM" id="SSF144064">
    <property type="entry name" value="Heme iron utilization protein-like"/>
    <property type="match status" value="1"/>
</dbReference>
<dbReference type="CDD" id="cd16829">
    <property type="entry name" value="ChuX_HutX-like"/>
    <property type="match status" value="1"/>
</dbReference>
<organism evidence="1 2">
    <name type="scientific">Candidatus Bilophila faecipullorum</name>
    <dbReference type="NCBI Taxonomy" id="2838482"/>
    <lineage>
        <taxon>Bacteria</taxon>
        <taxon>Pseudomonadati</taxon>
        <taxon>Thermodesulfobacteriota</taxon>
        <taxon>Desulfovibrionia</taxon>
        <taxon>Desulfovibrionales</taxon>
        <taxon>Desulfovibrionaceae</taxon>
        <taxon>Bilophila</taxon>
    </lineage>
</organism>
<reference evidence="1" key="2">
    <citation type="submission" date="2021-04" db="EMBL/GenBank/DDBJ databases">
        <authorList>
            <person name="Gilroy R."/>
        </authorList>
    </citation>
    <scope>NUCLEOTIDE SEQUENCE</scope>
    <source>
        <strain evidence="1">ChiSxjej5B17-1746</strain>
    </source>
</reference>
<dbReference type="EMBL" id="DXGI01000319">
    <property type="protein sequence ID" value="HIW79162.1"/>
    <property type="molecule type" value="Genomic_DNA"/>
</dbReference>
<dbReference type="Proteomes" id="UP000824264">
    <property type="component" value="Unassembled WGS sequence"/>
</dbReference>